<gene>
    <name evidence="1" type="ORF">OPV22_035228</name>
</gene>
<keyword evidence="2" id="KW-1185">Reference proteome</keyword>
<accession>A0AAX5ND23</accession>
<dbReference type="Proteomes" id="UP001222027">
    <property type="component" value="Unassembled WGS sequence"/>
</dbReference>
<reference evidence="1 2" key="1">
    <citation type="submission" date="2022-12" db="EMBL/GenBank/DDBJ databases">
        <title>Chromosome-scale assembly of the Ensete ventricosum genome.</title>
        <authorList>
            <person name="Dussert Y."/>
            <person name="Stocks J."/>
            <person name="Wendawek A."/>
            <person name="Woldeyes F."/>
            <person name="Nichols R.A."/>
            <person name="Borrell J.S."/>
        </authorList>
    </citation>
    <scope>NUCLEOTIDE SEQUENCE [LARGE SCALE GENOMIC DNA]</scope>
    <source>
        <strain evidence="2">cv. Maze</strain>
        <tissue evidence="1">Seeds</tissue>
    </source>
</reference>
<sequence length="163" mass="18206">MKTKAFAAGKQSDIACLENCISTLKPKVPWARCKKSWEVGLASIERELIPVAAGSVGVEYFLFRYRMVAGKGRDKLPIWFSIVKTVRISALTVKEGKAIRNEKWNSSVVVLLVVTPSMPIHAYVRGLRIRNPYFFASKPVLLLLSRKSTYSLITADPDLGFTD</sequence>
<name>A0AAX5ND23_ENSVE</name>
<dbReference type="EMBL" id="JAQQAF010000531">
    <property type="protein sequence ID" value="KAJ8453902.1"/>
    <property type="molecule type" value="Genomic_DNA"/>
</dbReference>
<comment type="caution">
    <text evidence="1">The sequence shown here is derived from an EMBL/GenBank/DDBJ whole genome shotgun (WGS) entry which is preliminary data.</text>
</comment>
<evidence type="ECO:0000313" key="1">
    <source>
        <dbReference type="EMBL" id="KAJ8453902.1"/>
    </source>
</evidence>
<organism evidence="1 2">
    <name type="scientific">Ensete ventricosum</name>
    <name type="common">Abyssinian banana</name>
    <name type="synonym">Musa ensete</name>
    <dbReference type="NCBI Taxonomy" id="4639"/>
    <lineage>
        <taxon>Eukaryota</taxon>
        <taxon>Viridiplantae</taxon>
        <taxon>Streptophyta</taxon>
        <taxon>Embryophyta</taxon>
        <taxon>Tracheophyta</taxon>
        <taxon>Spermatophyta</taxon>
        <taxon>Magnoliopsida</taxon>
        <taxon>Liliopsida</taxon>
        <taxon>Zingiberales</taxon>
        <taxon>Musaceae</taxon>
        <taxon>Ensete</taxon>
    </lineage>
</organism>
<proteinExistence type="predicted"/>
<dbReference type="AlphaFoldDB" id="A0AAX5ND23"/>
<evidence type="ECO:0000313" key="2">
    <source>
        <dbReference type="Proteomes" id="UP001222027"/>
    </source>
</evidence>
<protein>
    <submittedName>
        <fullName evidence="1">Uncharacterized protein</fullName>
    </submittedName>
</protein>